<dbReference type="Proteomes" id="UP001165289">
    <property type="component" value="Unassembled WGS sequence"/>
</dbReference>
<feature type="domain" description="LysM" evidence="3">
    <location>
        <begin position="74"/>
        <end position="118"/>
    </location>
</feature>
<sequence>MARRREESVPLIPLKETRIVHNLKGRKIHITGVNKGKEFELTASDDEVKLEAVRPRRLKGSKRSGGSSHKYTVITEPIGTGDTLTSIAAKFGTDPSVLKSYNKLYANQDFYSLNQIRIPVPTYGILSDPLERPRHWDKHTSPDSGLTSSDPEQIKSKPLMTRIGDSYCSDSAEGDVESGPEHEAEATYQTVSLKSALKWKHNTNTLLEQLDSNLAAIRSNNPTLKSDLTQLTIALQQPCIYPLTEDKKSDDNNLRLGIVAGVLFIGVIGISIVVIVLYCTHFL</sequence>
<reference evidence="4 5" key="1">
    <citation type="journal article" date="2023" name="BMC Biol.">
        <title>The compact genome of the sponge Oopsacas minuta (Hexactinellida) is lacking key metazoan core genes.</title>
        <authorList>
            <person name="Santini S."/>
            <person name="Schenkelaars Q."/>
            <person name="Jourda C."/>
            <person name="Duchesne M."/>
            <person name="Belahbib H."/>
            <person name="Rocher C."/>
            <person name="Selva M."/>
            <person name="Riesgo A."/>
            <person name="Vervoort M."/>
            <person name="Leys S.P."/>
            <person name="Kodjabachian L."/>
            <person name="Le Bivic A."/>
            <person name="Borchiellini C."/>
            <person name="Claverie J.M."/>
            <person name="Renard E."/>
        </authorList>
    </citation>
    <scope>NUCLEOTIDE SEQUENCE [LARGE SCALE GENOMIC DNA]</scope>
    <source>
        <strain evidence="4">SPO-2</strain>
    </source>
</reference>
<dbReference type="CDD" id="cd00118">
    <property type="entry name" value="LysM"/>
    <property type="match status" value="1"/>
</dbReference>
<gene>
    <name evidence="4" type="ORF">LOD99_16068</name>
</gene>
<dbReference type="InterPro" id="IPR045030">
    <property type="entry name" value="LYSM1-4"/>
</dbReference>
<organism evidence="4 5">
    <name type="scientific">Oopsacas minuta</name>
    <dbReference type="NCBI Taxonomy" id="111878"/>
    <lineage>
        <taxon>Eukaryota</taxon>
        <taxon>Metazoa</taxon>
        <taxon>Porifera</taxon>
        <taxon>Hexactinellida</taxon>
        <taxon>Hexasterophora</taxon>
        <taxon>Lyssacinosida</taxon>
        <taxon>Leucopsacidae</taxon>
        <taxon>Oopsacas</taxon>
    </lineage>
</organism>
<dbReference type="Gene3D" id="3.10.350.10">
    <property type="entry name" value="LysM domain"/>
    <property type="match status" value="1"/>
</dbReference>
<evidence type="ECO:0000313" key="5">
    <source>
        <dbReference type="Proteomes" id="UP001165289"/>
    </source>
</evidence>
<evidence type="ECO:0000256" key="1">
    <source>
        <dbReference type="SAM" id="MobiDB-lite"/>
    </source>
</evidence>
<dbReference type="PANTHER" id="PTHR20932">
    <property type="entry name" value="LYSM AND PUTATIVE PEPTIDOGLYCAN-BINDING DOMAIN-CONTAINING PROTEIN"/>
    <property type="match status" value="1"/>
</dbReference>
<evidence type="ECO:0000313" key="4">
    <source>
        <dbReference type="EMBL" id="KAI6656765.1"/>
    </source>
</evidence>
<keyword evidence="2" id="KW-0812">Transmembrane</keyword>
<feature type="region of interest" description="Disordered" evidence="1">
    <location>
        <begin position="134"/>
        <end position="159"/>
    </location>
</feature>
<evidence type="ECO:0000256" key="2">
    <source>
        <dbReference type="SAM" id="Phobius"/>
    </source>
</evidence>
<dbReference type="Pfam" id="PF01476">
    <property type="entry name" value="LysM"/>
    <property type="match status" value="1"/>
</dbReference>
<dbReference type="PANTHER" id="PTHR20932:SF13">
    <property type="entry name" value="LD36653P"/>
    <property type="match status" value="1"/>
</dbReference>
<dbReference type="PROSITE" id="PS51782">
    <property type="entry name" value="LYSM"/>
    <property type="match status" value="1"/>
</dbReference>
<name>A0AAV7K767_9METZ</name>
<protein>
    <submittedName>
        <fullName evidence="4">LysM and peptidoglycan-binding domain-containing protein 3-like</fullName>
    </submittedName>
</protein>
<feature type="compositionally biased region" description="Polar residues" evidence="1">
    <location>
        <begin position="142"/>
        <end position="151"/>
    </location>
</feature>
<dbReference type="InterPro" id="IPR036779">
    <property type="entry name" value="LysM_dom_sf"/>
</dbReference>
<dbReference type="EMBL" id="JAKMXF010000133">
    <property type="protein sequence ID" value="KAI6656765.1"/>
    <property type="molecule type" value="Genomic_DNA"/>
</dbReference>
<feature type="transmembrane region" description="Helical" evidence="2">
    <location>
        <begin position="256"/>
        <end position="278"/>
    </location>
</feature>
<keyword evidence="5" id="KW-1185">Reference proteome</keyword>
<evidence type="ECO:0000259" key="3">
    <source>
        <dbReference type="PROSITE" id="PS51782"/>
    </source>
</evidence>
<keyword evidence="2" id="KW-0472">Membrane</keyword>
<keyword evidence="2" id="KW-1133">Transmembrane helix</keyword>
<accession>A0AAV7K767</accession>
<comment type="caution">
    <text evidence="4">The sequence shown here is derived from an EMBL/GenBank/DDBJ whole genome shotgun (WGS) entry which is preliminary data.</text>
</comment>
<dbReference type="InterPro" id="IPR018392">
    <property type="entry name" value="LysM"/>
</dbReference>
<proteinExistence type="predicted"/>
<dbReference type="AlphaFoldDB" id="A0AAV7K767"/>